<dbReference type="PRINTS" id="PR00355">
    <property type="entry name" value="ADRENODOXIN"/>
</dbReference>
<dbReference type="PROSITE" id="PS00814">
    <property type="entry name" value="ADX"/>
    <property type="match status" value="1"/>
</dbReference>
<reference evidence="9" key="1">
    <citation type="journal article" date="2020" name="Mol. Plant Microbe">
        <title>Rhizobial microsymbionts of the narrowly endemic Oxytropis species growing in Kamchatka are characterized by significant genetic diversity and possess a set of genes that are associated with T3SS and T6SS secretion systems and can affect the development of symbiosis.</title>
        <authorList>
            <person name="Safronova V."/>
            <person name="Guro P."/>
            <person name="Sazanova A."/>
            <person name="Kuznetsova I."/>
            <person name="Belimov A."/>
            <person name="Yakubov V."/>
            <person name="Chirak E."/>
            <person name="Afonin A."/>
            <person name="Gogolev Y."/>
            <person name="Andronov E."/>
            <person name="Tikhonovich I."/>
        </authorList>
    </citation>
    <scope>NUCLEOTIDE SEQUENCE [LARGE SCALE GENOMIC DNA]</scope>
    <source>
        <strain evidence="9">581</strain>
    </source>
</reference>
<dbReference type="GO" id="GO:0051537">
    <property type="term" value="F:2 iron, 2 sulfur cluster binding"/>
    <property type="evidence" value="ECO:0007669"/>
    <property type="project" value="UniProtKB-KW"/>
</dbReference>
<evidence type="ECO:0000259" key="7">
    <source>
        <dbReference type="PROSITE" id="PS51085"/>
    </source>
</evidence>
<dbReference type="PANTHER" id="PTHR23426">
    <property type="entry name" value="FERREDOXIN/ADRENODOXIN"/>
    <property type="match status" value="1"/>
</dbReference>
<dbReference type="AlphaFoldDB" id="A0A7G6U1K5"/>
<keyword evidence="5" id="KW-0411">Iron-sulfur</keyword>
<comment type="cofactor">
    <cofactor evidence="6">
        <name>[2Fe-2S] cluster</name>
        <dbReference type="ChEBI" id="CHEBI:190135"/>
    </cofactor>
</comment>
<evidence type="ECO:0000313" key="9">
    <source>
        <dbReference type="Proteomes" id="UP000515291"/>
    </source>
</evidence>
<dbReference type="PANTHER" id="PTHR23426:SF65">
    <property type="entry name" value="FERREDOXIN-2, MITOCHONDRIAL"/>
    <property type="match status" value="1"/>
</dbReference>
<dbReference type="KEGG" id="trb:HB776_17980"/>
<comment type="similarity">
    <text evidence="1">Belongs to the adrenodoxin/putidaredoxin family.</text>
</comment>
<keyword evidence="3" id="KW-0479">Metal-binding</keyword>
<organism evidence="8 9">
    <name type="scientific">Tardiphaga robiniae</name>
    <dbReference type="NCBI Taxonomy" id="943830"/>
    <lineage>
        <taxon>Bacteria</taxon>
        <taxon>Pseudomonadati</taxon>
        <taxon>Pseudomonadota</taxon>
        <taxon>Alphaproteobacteria</taxon>
        <taxon>Hyphomicrobiales</taxon>
        <taxon>Nitrobacteraceae</taxon>
        <taxon>Tardiphaga</taxon>
    </lineage>
</organism>
<keyword evidence="4" id="KW-0408">Iron</keyword>
<evidence type="ECO:0000256" key="4">
    <source>
        <dbReference type="ARBA" id="ARBA00023004"/>
    </source>
</evidence>
<accession>A0A7G6U1K5</accession>
<dbReference type="GO" id="GO:0046872">
    <property type="term" value="F:metal ion binding"/>
    <property type="evidence" value="ECO:0007669"/>
    <property type="project" value="UniProtKB-KW"/>
</dbReference>
<dbReference type="GO" id="GO:0140647">
    <property type="term" value="P:P450-containing electron transport chain"/>
    <property type="evidence" value="ECO:0007669"/>
    <property type="project" value="InterPro"/>
</dbReference>
<evidence type="ECO:0000256" key="2">
    <source>
        <dbReference type="ARBA" id="ARBA00022714"/>
    </source>
</evidence>
<evidence type="ECO:0000256" key="6">
    <source>
        <dbReference type="ARBA" id="ARBA00034078"/>
    </source>
</evidence>
<dbReference type="Proteomes" id="UP000515291">
    <property type="component" value="Chromosome"/>
</dbReference>
<dbReference type="SUPFAM" id="SSF54292">
    <property type="entry name" value="2Fe-2S ferredoxin-like"/>
    <property type="match status" value="1"/>
</dbReference>
<proteinExistence type="inferred from homology"/>
<dbReference type="InterPro" id="IPR001055">
    <property type="entry name" value="Adrenodoxin-like"/>
</dbReference>
<dbReference type="CDD" id="cd00207">
    <property type="entry name" value="fer2"/>
    <property type="match status" value="1"/>
</dbReference>
<dbReference type="PROSITE" id="PS51085">
    <property type="entry name" value="2FE2S_FER_2"/>
    <property type="match status" value="1"/>
</dbReference>
<dbReference type="GO" id="GO:0009055">
    <property type="term" value="F:electron transfer activity"/>
    <property type="evidence" value="ECO:0007669"/>
    <property type="project" value="TreeGrafter"/>
</dbReference>
<protein>
    <submittedName>
        <fullName evidence="8">2Fe-2S iron-sulfur cluster binding domain-containing protein</fullName>
    </submittedName>
</protein>
<dbReference type="InterPro" id="IPR036010">
    <property type="entry name" value="2Fe-2S_ferredoxin-like_sf"/>
</dbReference>
<dbReference type="InterPro" id="IPR001041">
    <property type="entry name" value="2Fe-2S_ferredoxin-type"/>
</dbReference>
<evidence type="ECO:0000256" key="1">
    <source>
        <dbReference type="ARBA" id="ARBA00010914"/>
    </source>
</evidence>
<dbReference type="Gene3D" id="3.10.20.30">
    <property type="match status" value="1"/>
</dbReference>
<feature type="domain" description="2Fe-2S ferredoxin-type" evidence="7">
    <location>
        <begin position="2"/>
        <end position="106"/>
    </location>
</feature>
<dbReference type="GO" id="GO:0005829">
    <property type="term" value="C:cytosol"/>
    <property type="evidence" value="ECO:0007669"/>
    <property type="project" value="TreeGrafter"/>
</dbReference>
<evidence type="ECO:0000256" key="5">
    <source>
        <dbReference type="ARBA" id="ARBA00023014"/>
    </source>
</evidence>
<dbReference type="InterPro" id="IPR018298">
    <property type="entry name" value="Adrenodoxin_Fe-S_BS"/>
</dbReference>
<name>A0A7G6U1K5_9BRAD</name>
<gene>
    <name evidence="8" type="ORF">HB776_17980</name>
</gene>
<keyword evidence="2" id="KW-0001">2Fe-2S</keyword>
<dbReference type="EMBL" id="CP050292">
    <property type="protein sequence ID" value="QND72887.1"/>
    <property type="molecule type" value="Genomic_DNA"/>
</dbReference>
<sequence>MAKITFIASNGSTHSVETPVGVSIMKAAVDNGLDGIVAECGGSLACATCHVYVSPEFANRISPASGIENDLLDCTASERLPNSRLSCQIRMSDDIDGIVVEIPEAQA</sequence>
<evidence type="ECO:0000313" key="8">
    <source>
        <dbReference type="EMBL" id="QND72887.1"/>
    </source>
</evidence>
<dbReference type="Pfam" id="PF00111">
    <property type="entry name" value="Fer2"/>
    <property type="match status" value="1"/>
</dbReference>
<evidence type="ECO:0000256" key="3">
    <source>
        <dbReference type="ARBA" id="ARBA00022723"/>
    </source>
</evidence>
<dbReference type="RefSeq" id="WP_184511784.1">
    <property type="nucleotide sequence ID" value="NZ_CP050292.1"/>
</dbReference>
<dbReference type="InterPro" id="IPR012675">
    <property type="entry name" value="Beta-grasp_dom_sf"/>
</dbReference>